<evidence type="ECO:0000259" key="3">
    <source>
        <dbReference type="PROSITE" id="PS50048"/>
    </source>
</evidence>
<dbReference type="InterPro" id="IPR021858">
    <property type="entry name" value="Fun_TF"/>
</dbReference>
<dbReference type="PANTHER" id="PTHR38791">
    <property type="entry name" value="ZN(II)2CYS6 TRANSCRIPTION FACTOR (EUROFUNG)-RELATED-RELATED"/>
    <property type="match status" value="1"/>
</dbReference>
<dbReference type="RefSeq" id="XP_033590534.1">
    <property type="nucleotide sequence ID" value="XM_033729284.1"/>
</dbReference>
<protein>
    <recommendedName>
        <fullName evidence="3">Zn(2)-C6 fungal-type domain-containing protein</fullName>
    </recommendedName>
</protein>
<sequence>MMSLTKTDGRPDLANSCPTQYGVRNGSLGQGPRPRSGSQRGCRLGRHKDADDNDLTSLRLKISYGAEHAQMGTPLSGNRHITPHNGLFLSSTCGSRKDDRPLKAWPGYIKLSPHHFKIRKADDSLEDTCPAGVATSKRSLSGRCDQLPPPSAETTPHKMVYKGRPSAGCENCRKMKKNCDQKLPACSRCVRMDKACGGYRNISDLMFKNETESVTRRASAASAQSDPGPSLSSCTLARQSTPDIQASSKQFFFEHIVSDSHLAFLKGTSPDDFLLKPIMACALAAMANRDDSDDGRALARLHYVDAITATNNALRHPQRVREDNTLVAVWLLSLFERLTWEAGGPHAPGGPSAHSWRQHVEGGAQVLHLRGRNQIRTKSGAMIFREMRDHIINQCIVQEIEVPEYIVSWSQALEYDPMNTPADQLAILSSRFASIKAHYRERSKTDQELIELAKILETDLLGWSERTMASGSVCSFYDVHDPDSKHAWNGTRHEYGIPQAHRKWNIWRCLRITLSRLQEAMWRRSWPMFTTGATASMPDLEHFSTVRNRMMNDICIAAAYALGNSPDMPAPSKASVSSGLLLILPLTLAGTCLLERLSNPVVSPGGNRMILVDQPLHGNLFDEASIQLGWVIERLEYISHRIGVRWGSHMARFLKGENKVYYDLGRSRALKNEAFDTQEAEILDWGGLMDLTDLMESE</sequence>
<dbReference type="EMBL" id="MU001634">
    <property type="protein sequence ID" value="KAF2483964.1"/>
    <property type="molecule type" value="Genomic_DNA"/>
</dbReference>
<dbReference type="Pfam" id="PF00172">
    <property type="entry name" value="Zn_clus"/>
    <property type="match status" value="1"/>
</dbReference>
<feature type="region of interest" description="Disordered" evidence="2">
    <location>
        <begin position="140"/>
        <end position="159"/>
    </location>
</feature>
<accession>A0A6A6PW54</accession>
<proteinExistence type="predicted"/>
<dbReference type="GO" id="GO:0000981">
    <property type="term" value="F:DNA-binding transcription factor activity, RNA polymerase II-specific"/>
    <property type="evidence" value="ECO:0007669"/>
    <property type="project" value="InterPro"/>
</dbReference>
<keyword evidence="5" id="KW-1185">Reference proteome</keyword>
<dbReference type="OrthoDB" id="2991872at2759"/>
<dbReference type="Pfam" id="PF11951">
    <property type="entry name" value="Fungal_trans_2"/>
    <property type="match status" value="1"/>
</dbReference>
<dbReference type="CDD" id="cd00067">
    <property type="entry name" value="GAL4"/>
    <property type="match status" value="1"/>
</dbReference>
<dbReference type="GO" id="GO:0008270">
    <property type="term" value="F:zinc ion binding"/>
    <property type="evidence" value="ECO:0007669"/>
    <property type="project" value="InterPro"/>
</dbReference>
<evidence type="ECO:0000256" key="1">
    <source>
        <dbReference type="ARBA" id="ARBA00023242"/>
    </source>
</evidence>
<dbReference type="Gene3D" id="4.10.240.10">
    <property type="entry name" value="Zn(2)-C6 fungal-type DNA-binding domain"/>
    <property type="match status" value="1"/>
</dbReference>
<dbReference type="SUPFAM" id="SSF57701">
    <property type="entry name" value="Zn2/Cys6 DNA-binding domain"/>
    <property type="match status" value="1"/>
</dbReference>
<dbReference type="InterPro" id="IPR053175">
    <property type="entry name" value="DHMBA_Reg_Transcription_Factor"/>
</dbReference>
<name>A0A6A6PW54_9PEZI</name>
<dbReference type="PROSITE" id="PS00463">
    <property type="entry name" value="ZN2_CY6_FUNGAL_1"/>
    <property type="match status" value="1"/>
</dbReference>
<dbReference type="GeneID" id="54470286"/>
<evidence type="ECO:0000256" key="2">
    <source>
        <dbReference type="SAM" id="MobiDB-lite"/>
    </source>
</evidence>
<dbReference type="AlphaFoldDB" id="A0A6A6PW54"/>
<dbReference type="SMART" id="SM00066">
    <property type="entry name" value="GAL4"/>
    <property type="match status" value="1"/>
</dbReference>
<reference evidence="4" key="1">
    <citation type="journal article" date="2020" name="Stud. Mycol.">
        <title>101 Dothideomycetes genomes: a test case for predicting lifestyles and emergence of pathogens.</title>
        <authorList>
            <person name="Haridas S."/>
            <person name="Albert R."/>
            <person name="Binder M."/>
            <person name="Bloem J."/>
            <person name="Labutti K."/>
            <person name="Salamov A."/>
            <person name="Andreopoulos B."/>
            <person name="Baker S."/>
            <person name="Barry K."/>
            <person name="Bills G."/>
            <person name="Bluhm B."/>
            <person name="Cannon C."/>
            <person name="Castanera R."/>
            <person name="Culley D."/>
            <person name="Daum C."/>
            <person name="Ezra D."/>
            <person name="Gonzalez J."/>
            <person name="Henrissat B."/>
            <person name="Kuo A."/>
            <person name="Liang C."/>
            <person name="Lipzen A."/>
            <person name="Lutzoni F."/>
            <person name="Magnuson J."/>
            <person name="Mondo S."/>
            <person name="Nolan M."/>
            <person name="Ohm R."/>
            <person name="Pangilinan J."/>
            <person name="Park H.-J."/>
            <person name="Ramirez L."/>
            <person name="Alfaro M."/>
            <person name="Sun H."/>
            <person name="Tritt A."/>
            <person name="Yoshinaga Y."/>
            <person name="Zwiers L.-H."/>
            <person name="Turgeon B."/>
            <person name="Goodwin S."/>
            <person name="Spatafora J."/>
            <person name="Crous P."/>
            <person name="Grigoriev I."/>
        </authorList>
    </citation>
    <scope>NUCLEOTIDE SEQUENCE</scope>
    <source>
        <strain evidence="4">CBS 113389</strain>
    </source>
</reference>
<keyword evidence="1" id="KW-0539">Nucleus</keyword>
<gene>
    <name evidence="4" type="ORF">BDY17DRAFT_118643</name>
</gene>
<evidence type="ECO:0000313" key="5">
    <source>
        <dbReference type="Proteomes" id="UP000799767"/>
    </source>
</evidence>
<dbReference type="InterPro" id="IPR036864">
    <property type="entry name" value="Zn2-C6_fun-type_DNA-bd_sf"/>
</dbReference>
<dbReference type="Proteomes" id="UP000799767">
    <property type="component" value="Unassembled WGS sequence"/>
</dbReference>
<organism evidence="4 5">
    <name type="scientific">Neohortaea acidophila</name>
    <dbReference type="NCBI Taxonomy" id="245834"/>
    <lineage>
        <taxon>Eukaryota</taxon>
        <taxon>Fungi</taxon>
        <taxon>Dikarya</taxon>
        <taxon>Ascomycota</taxon>
        <taxon>Pezizomycotina</taxon>
        <taxon>Dothideomycetes</taxon>
        <taxon>Dothideomycetidae</taxon>
        <taxon>Mycosphaerellales</taxon>
        <taxon>Teratosphaeriaceae</taxon>
        <taxon>Neohortaea</taxon>
    </lineage>
</organism>
<dbReference type="PROSITE" id="PS50048">
    <property type="entry name" value="ZN2_CY6_FUNGAL_2"/>
    <property type="match status" value="1"/>
</dbReference>
<feature type="domain" description="Zn(2)-C6 fungal-type" evidence="3">
    <location>
        <begin position="168"/>
        <end position="196"/>
    </location>
</feature>
<dbReference type="InterPro" id="IPR001138">
    <property type="entry name" value="Zn2Cys6_DnaBD"/>
</dbReference>
<evidence type="ECO:0000313" key="4">
    <source>
        <dbReference type="EMBL" id="KAF2483964.1"/>
    </source>
</evidence>
<feature type="region of interest" description="Disordered" evidence="2">
    <location>
        <begin position="1"/>
        <end position="50"/>
    </location>
</feature>